<feature type="compositionally biased region" description="Basic and acidic residues" evidence="1">
    <location>
        <begin position="451"/>
        <end position="464"/>
    </location>
</feature>
<dbReference type="InterPro" id="IPR050656">
    <property type="entry name" value="PINX1"/>
</dbReference>
<dbReference type="GO" id="GO:0005730">
    <property type="term" value="C:nucleolus"/>
    <property type="evidence" value="ECO:0007669"/>
    <property type="project" value="TreeGrafter"/>
</dbReference>
<feature type="compositionally biased region" description="Polar residues" evidence="1">
    <location>
        <begin position="513"/>
        <end position="525"/>
    </location>
</feature>
<gene>
    <name evidence="2" type="ORF">GE061_013344</name>
</gene>
<comment type="caution">
    <text evidence="2">The sequence shown here is derived from an EMBL/GenBank/DDBJ whole genome shotgun (WGS) entry which is preliminary data.</text>
</comment>
<feature type="region of interest" description="Disordered" evidence="1">
    <location>
        <begin position="143"/>
        <end position="276"/>
    </location>
</feature>
<evidence type="ECO:0000256" key="1">
    <source>
        <dbReference type="SAM" id="MobiDB-lite"/>
    </source>
</evidence>
<evidence type="ECO:0000313" key="3">
    <source>
        <dbReference type="Proteomes" id="UP000466442"/>
    </source>
</evidence>
<evidence type="ECO:0000313" key="2">
    <source>
        <dbReference type="EMBL" id="KAF6210240.1"/>
    </source>
</evidence>
<name>A0A6A4K239_APOLU</name>
<feature type="region of interest" description="Disordered" evidence="1">
    <location>
        <begin position="572"/>
        <end position="596"/>
    </location>
</feature>
<feature type="region of interest" description="Disordered" evidence="1">
    <location>
        <begin position="288"/>
        <end position="539"/>
    </location>
</feature>
<dbReference type="PROSITE" id="PS50174">
    <property type="entry name" value="G_PATCH"/>
    <property type="match status" value="1"/>
</dbReference>
<feature type="region of interest" description="Disordered" evidence="1">
    <location>
        <begin position="1"/>
        <end position="25"/>
    </location>
</feature>
<dbReference type="OrthoDB" id="29523at2759"/>
<dbReference type="Proteomes" id="UP000466442">
    <property type="component" value="Linkage Group LG5"/>
</dbReference>
<dbReference type="Pfam" id="PF01585">
    <property type="entry name" value="G-patch"/>
    <property type="match status" value="1"/>
</dbReference>
<dbReference type="GO" id="GO:0010521">
    <property type="term" value="F:telomerase inhibitor activity"/>
    <property type="evidence" value="ECO:0007669"/>
    <property type="project" value="TreeGrafter"/>
</dbReference>
<reference evidence="2" key="1">
    <citation type="journal article" date="2021" name="Mol. Ecol. Resour.">
        <title>Apolygus lucorum genome provides insights into omnivorousness and mesophyll feeding.</title>
        <authorList>
            <person name="Liu Y."/>
            <person name="Liu H."/>
            <person name="Wang H."/>
            <person name="Huang T."/>
            <person name="Liu B."/>
            <person name="Yang B."/>
            <person name="Yin L."/>
            <person name="Li B."/>
            <person name="Zhang Y."/>
            <person name="Zhang S."/>
            <person name="Jiang F."/>
            <person name="Zhang X."/>
            <person name="Ren Y."/>
            <person name="Wang B."/>
            <person name="Wang S."/>
            <person name="Lu Y."/>
            <person name="Wu K."/>
            <person name="Fan W."/>
            <person name="Wang G."/>
        </authorList>
    </citation>
    <scope>NUCLEOTIDE SEQUENCE</scope>
    <source>
        <strain evidence="2">12Hb</strain>
    </source>
</reference>
<dbReference type="GO" id="GO:0003676">
    <property type="term" value="F:nucleic acid binding"/>
    <property type="evidence" value="ECO:0007669"/>
    <property type="project" value="InterPro"/>
</dbReference>
<organism evidence="2 3">
    <name type="scientific">Apolygus lucorum</name>
    <name type="common">Small green plant bug</name>
    <name type="synonym">Lygocoris lucorum</name>
    <dbReference type="NCBI Taxonomy" id="248454"/>
    <lineage>
        <taxon>Eukaryota</taxon>
        <taxon>Metazoa</taxon>
        <taxon>Ecdysozoa</taxon>
        <taxon>Arthropoda</taxon>
        <taxon>Hexapoda</taxon>
        <taxon>Insecta</taxon>
        <taxon>Pterygota</taxon>
        <taxon>Neoptera</taxon>
        <taxon>Paraneoptera</taxon>
        <taxon>Hemiptera</taxon>
        <taxon>Heteroptera</taxon>
        <taxon>Panheteroptera</taxon>
        <taxon>Cimicomorpha</taxon>
        <taxon>Miridae</taxon>
        <taxon>Mirini</taxon>
        <taxon>Apolygus</taxon>
    </lineage>
</organism>
<keyword evidence="3" id="KW-1185">Reference proteome</keyword>
<dbReference type="EMBL" id="WIXP02000005">
    <property type="protein sequence ID" value="KAF6210240.1"/>
    <property type="molecule type" value="Genomic_DNA"/>
</dbReference>
<dbReference type="AlphaFoldDB" id="A0A6A4K239"/>
<sequence length="596" mass="66365">MSMLAENKSRPSWVLNPRASDWSKDQNKLGQKMLEKMGWSAGKGLGAKEQGRVDALRIAYKADVRGLGASRKKEQEYWLQQQESFQSLLQNLNGGNDQNVEVKSLEERSKTSRSRVHYHKFTRGKDISRYSKKDLSCIVGGGVAAPKVIPGSVVSGDSQDLSEDQLEPQNPGDTGKTEESSPELQQDSVEEMLLRSKRITGASDPVLEEHVAPSKKKKSKNTKVDDLEVEASNVEQDSPGMKRRKSDRKRVSDQGTTGDVETDVKGAKRKSKKTKAIAEDNTVVEQVTAVDEGSSRTKTRKSNQKEISNPEIAVSDKKRSKRKASKTDKENEISVDHIPPIEVDENVPNSSKTSRIKKGSKKSVSEEASKTDKENEISVDHIPPIEVDENVPNSSKTSRKKKGSKKSVSEEADDCSSVVPVKQGRKKKSAQVTDVVEEKDEDKKKKKRKEKLNVETDTTVEKQPPKKKSKKKNDVEENEVIQICSKEESGSRKDKKKKKKKDENSAEEELDVSASQETVVSSNTHLENEDAETELGSINSQSSLFNELFGAKPRNSIDLSSRPESWFKNHILSNESEDEVSSDEERMTGVPKTKKS</sequence>
<accession>A0A6A4K239</accession>
<feature type="region of interest" description="Disordered" evidence="1">
    <location>
        <begin position="91"/>
        <end position="117"/>
    </location>
</feature>
<dbReference type="PANTHER" id="PTHR23149">
    <property type="entry name" value="G PATCH DOMAIN CONTAINING PROTEIN"/>
    <property type="match status" value="1"/>
</dbReference>
<proteinExistence type="predicted"/>
<dbReference type="InterPro" id="IPR000467">
    <property type="entry name" value="G_patch_dom"/>
</dbReference>
<protein>
    <submittedName>
        <fullName evidence="2">Uncharacterized protein</fullName>
    </submittedName>
</protein>
<dbReference type="PANTHER" id="PTHR23149:SF27">
    <property type="entry name" value="PIN2_TERF1-INTERACTING TELOMERASE INHIBITOR 1"/>
    <property type="match status" value="1"/>
</dbReference>
<dbReference type="SMART" id="SM00443">
    <property type="entry name" value="G_patch"/>
    <property type="match status" value="1"/>
</dbReference>
<feature type="compositionally biased region" description="Basic and acidic residues" evidence="1">
    <location>
        <begin position="363"/>
        <end position="379"/>
    </location>
</feature>
<feature type="compositionally biased region" description="Basic and acidic residues" evidence="1">
    <location>
        <begin position="325"/>
        <end position="335"/>
    </location>
</feature>